<dbReference type="EMBL" id="QEKI01000010">
    <property type="protein sequence ID" value="PVY39723.1"/>
    <property type="molecule type" value="Genomic_DNA"/>
</dbReference>
<dbReference type="RefSeq" id="WP_116544240.1">
    <property type="nucleotide sequence ID" value="NZ_QEKI01000010.1"/>
</dbReference>
<keyword evidence="2" id="KW-1185">Reference proteome</keyword>
<dbReference type="InterPro" id="IPR036390">
    <property type="entry name" value="WH_DNA-bd_sf"/>
</dbReference>
<proteinExistence type="predicted"/>
<evidence type="ECO:0008006" key="3">
    <source>
        <dbReference type="Google" id="ProtNLM"/>
    </source>
</evidence>
<name>A0A2U1ATL2_9BACT</name>
<dbReference type="OrthoDB" id="1067053at2"/>
<dbReference type="SUPFAM" id="SSF46785">
    <property type="entry name" value="Winged helix' DNA-binding domain"/>
    <property type="match status" value="1"/>
</dbReference>
<evidence type="ECO:0000313" key="2">
    <source>
        <dbReference type="Proteomes" id="UP000245466"/>
    </source>
</evidence>
<dbReference type="InterPro" id="IPR036388">
    <property type="entry name" value="WH-like_DNA-bd_sf"/>
</dbReference>
<accession>A0A2U1ATL2</accession>
<comment type="caution">
    <text evidence="1">The sequence shown here is derived from an EMBL/GenBank/DDBJ whole genome shotgun (WGS) entry which is preliminary data.</text>
</comment>
<gene>
    <name evidence="1" type="ORF">C8E01_110112</name>
</gene>
<reference evidence="1 2" key="1">
    <citation type="submission" date="2018-04" db="EMBL/GenBank/DDBJ databases">
        <title>Genomic Encyclopedia of Type Strains, Phase IV (KMG-IV): sequencing the most valuable type-strain genomes for metagenomic binning, comparative biology and taxonomic classification.</title>
        <authorList>
            <person name="Goeker M."/>
        </authorList>
    </citation>
    <scope>NUCLEOTIDE SEQUENCE [LARGE SCALE GENOMIC DNA]</scope>
    <source>
        <strain evidence="1 2">DSM 100231</strain>
    </source>
</reference>
<dbReference type="Proteomes" id="UP000245466">
    <property type="component" value="Unassembled WGS sequence"/>
</dbReference>
<organism evidence="1 2">
    <name type="scientific">Pontibacter virosus</name>
    <dbReference type="NCBI Taxonomy" id="1765052"/>
    <lineage>
        <taxon>Bacteria</taxon>
        <taxon>Pseudomonadati</taxon>
        <taxon>Bacteroidota</taxon>
        <taxon>Cytophagia</taxon>
        <taxon>Cytophagales</taxon>
        <taxon>Hymenobacteraceae</taxon>
        <taxon>Pontibacter</taxon>
    </lineage>
</organism>
<sequence length="330" mass="37860">MLQNSRLKLVADYLQQTIGIEAAAIPIRKEELKKLPLFLRSGYTYALVSLLDKEIVFAILNGTDLPTPDQLNKQENQLQREFGTYVVFVFEQLEAYQRKRLVRKQIPFLVPGKQLYMPFLFIDLQERFDKPAQTVSKLRPSTQCLLLYHLEVAPLAGIPFKEIAQALQYTNMTISRIAKELATAGLAEVKGAREKYLNLQDDRMTLWQESRLLMQSPVKERFFVSQLPRAVTLYKTNVTALATYSDLAPGKVQAFAIGEETYRQLKEAAQLQDMNHTDGEYALEVWTYDPGLLAEKDRVDPLSLYLSMAEEAEDERVLMALEQLLEGMIW</sequence>
<protein>
    <recommendedName>
        <fullName evidence="3">MarR family transcriptional regulator</fullName>
    </recommendedName>
</protein>
<evidence type="ECO:0000313" key="1">
    <source>
        <dbReference type="EMBL" id="PVY39723.1"/>
    </source>
</evidence>
<dbReference type="Gene3D" id="1.10.10.10">
    <property type="entry name" value="Winged helix-like DNA-binding domain superfamily/Winged helix DNA-binding domain"/>
    <property type="match status" value="1"/>
</dbReference>
<dbReference type="AlphaFoldDB" id="A0A2U1ATL2"/>